<feature type="region of interest" description="Disordered" evidence="1">
    <location>
        <begin position="634"/>
        <end position="665"/>
    </location>
</feature>
<proteinExistence type="predicted"/>
<feature type="compositionally biased region" description="Acidic residues" evidence="1">
    <location>
        <begin position="354"/>
        <end position="393"/>
    </location>
</feature>
<reference evidence="3" key="2">
    <citation type="submission" date="2022-01" db="EMBL/GenBank/DDBJ databases">
        <authorList>
            <person name="Yamashiro T."/>
            <person name="Shiraishi A."/>
            <person name="Satake H."/>
            <person name="Nakayama K."/>
        </authorList>
    </citation>
    <scope>NUCLEOTIDE SEQUENCE</scope>
</reference>
<keyword evidence="2" id="KW-0732">Signal</keyword>
<feature type="compositionally biased region" description="Basic and acidic residues" evidence="1">
    <location>
        <begin position="445"/>
        <end position="465"/>
    </location>
</feature>
<reference evidence="3" key="1">
    <citation type="journal article" date="2022" name="Int. J. Mol. Sci.">
        <title>Draft Genome of Tanacetum Coccineum: Genomic Comparison of Closely Related Tanacetum-Family Plants.</title>
        <authorList>
            <person name="Yamashiro T."/>
            <person name="Shiraishi A."/>
            <person name="Nakayama K."/>
            <person name="Satake H."/>
        </authorList>
    </citation>
    <scope>NUCLEOTIDE SEQUENCE</scope>
</reference>
<feature type="chain" id="PRO_5046456143" evidence="2">
    <location>
        <begin position="20"/>
        <end position="714"/>
    </location>
</feature>
<sequence>MSLQSILTLYLLLFNLSHGRGSGFVIVELERVCRGIGLWGKVRMSCGRFPLRKESRFVPPMLDWRLLCHRRKKLFKLSLMSSRTLPATRHSPFLLKSLKSLCSSSGTLPRRFQGVDFTEVPDDETTLTFLINLGYKGPLYKHPSIKAASNERLRKSRIHILWGMFYRENVDYPELIWEDFAFQIDQRQLKKGKGSQVKKTADTPEVTVDVFEESGFEPARKQICSKREIKKKVTVFADDKIIPESDVVLELGKSISLTEATKEEAARQFHATHARIVTESVPEPARRRPSGTGGSSEGTGRIPGVSDESTITPKTSSEGTGAKTGVPDKEKVTSKVKADAILDWGSKEEIEYTKEDDDDKNIESVETDEEEENNDDDDDNIDLEKIDDEETDDEFVHSEEHVQDDGEETDDESVHGDEQVNDDEDEEMTNAEDAETGNGDEDITDAAKADAEKAEEVKDDVKKAELPPTSSSLSVSLGFGKQFLNLSSDTSLIGTVKDTTDDEINSLLDVQIQQEIPHIQSYLGDALYKVLQKHTEELIPKYPQQVDYKEMIEESMQANIINEVKNQLPKFLPKAVYDFATPLIQSTTILFDKMDKSRSYLTHDKNQVLFDALFDSLSLDDAIARGEADVEKVLRKRDRDDEDPSAGPKHGKSPAKTSKSGKSVTAEEIVKELFFEMASDDIEQTIYDVANDADQPPNDSTQTKYKDLKKYWFQ</sequence>
<evidence type="ECO:0000256" key="1">
    <source>
        <dbReference type="SAM" id="MobiDB-lite"/>
    </source>
</evidence>
<name>A0ABQ4Z8Z1_9ASTR</name>
<dbReference type="EMBL" id="BQNB010011112">
    <property type="protein sequence ID" value="GJS86285.1"/>
    <property type="molecule type" value="Genomic_DNA"/>
</dbReference>
<feature type="compositionally biased region" description="Basic and acidic residues" evidence="1">
    <location>
        <begin position="394"/>
        <end position="404"/>
    </location>
</feature>
<comment type="caution">
    <text evidence="3">The sequence shown here is derived from an EMBL/GenBank/DDBJ whole genome shotgun (WGS) entry which is preliminary data.</text>
</comment>
<feature type="compositionally biased region" description="Acidic residues" evidence="1">
    <location>
        <begin position="419"/>
        <end position="444"/>
    </location>
</feature>
<feature type="compositionally biased region" description="Polar residues" evidence="1">
    <location>
        <begin position="307"/>
        <end position="319"/>
    </location>
</feature>
<protein>
    <submittedName>
        <fullName evidence="3">Uncharacterized protein</fullName>
    </submittedName>
</protein>
<keyword evidence="4" id="KW-1185">Reference proteome</keyword>
<dbReference type="Proteomes" id="UP001151760">
    <property type="component" value="Unassembled WGS sequence"/>
</dbReference>
<feature type="compositionally biased region" description="Basic and acidic residues" evidence="1">
    <location>
        <begin position="704"/>
        <end position="714"/>
    </location>
</feature>
<feature type="compositionally biased region" description="Basic and acidic residues" evidence="1">
    <location>
        <begin position="326"/>
        <end position="353"/>
    </location>
</feature>
<feature type="region of interest" description="Disordered" evidence="1">
    <location>
        <begin position="268"/>
        <end position="471"/>
    </location>
</feature>
<evidence type="ECO:0000256" key="2">
    <source>
        <dbReference type="SAM" id="SignalP"/>
    </source>
</evidence>
<feature type="signal peptide" evidence="2">
    <location>
        <begin position="1"/>
        <end position="19"/>
    </location>
</feature>
<evidence type="ECO:0000313" key="4">
    <source>
        <dbReference type="Proteomes" id="UP001151760"/>
    </source>
</evidence>
<evidence type="ECO:0000313" key="3">
    <source>
        <dbReference type="EMBL" id="GJS86285.1"/>
    </source>
</evidence>
<organism evidence="3 4">
    <name type="scientific">Tanacetum coccineum</name>
    <dbReference type="NCBI Taxonomy" id="301880"/>
    <lineage>
        <taxon>Eukaryota</taxon>
        <taxon>Viridiplantae</taxon>
        <taxon>Streptophyta</taxon>
        <taxon>Embryophyta</taxon>
        <taxon>Tracheophyta</taxon>
        <taxon>Spermatophyta</taxon>
        <taxon>Magnoliopsida</taxon>
        <taxon>eudicotyledons</taxon>
        <taxon>Gunneridae</taxon>
        <taxon>Pentapetalae</taxon>
        <taxon>asterids</taxon>
        <taxon>campanulids</taxon>
        <taxon>Asterales</taxon>
        <taxon>Asteraceae</taxon>
        <taxon>Asteroideae</taxon>
        <taxon>Anthemideae</taxon>
        <taxon>Anthemidinae</taxon>
        <taxon>Tanacetum</taxon>
    </lineage>
</organism>
<feature type="region of interest" description="Disordered" evidence="1">
    <location>
        <begin position="689"/>
        <end position="714"/>
    </location>
</feature>
<accession>A0ABQ4Z8Z1</accession>
<gene>
    <name evidence="3" type="ORF">Tco_0752826</name>
</gene>